<keyword evidence="5" id="KW-0460">Magnesium</keyword>
<evidence type="ECO:0000256" key="4">
    <source>
        <dbReference type="ARBA" id="ARBA00022840"/>
    </source>
</evidence>
<dbReference type="GO" id="GO:0005524">
    <property type="term" value="F:ATP binding"/>
    <property type="evidence" value="ECO:0007669"/>
    <property type="project" value="UniProtKB-KW"/>
</dbReference>
<evidence type="ECO:0000259" key="6">
    <source>
        <dbReference type="Pfam" id="PF03738"/>
    </source>
</evidence>
<keyword evidence="2" id="KW-0479">Metal-binding</keyword>
<dbReference type="SUPFAM" id="SSF56059">
    <property type="entry name" value="Glutathione synthetase ATP-binding domain-like"/>
    <property type="match status" value="1"/>
</dbReference>
<evidence type="ECO:0000256" key="5">
    <source>
        <dbReference type="ARBA" id="ARBA00022842"/>
    </source>
</evidence>
<keyword evidence="1" id="KW-0436">Ligase</keyword>
<evidence type="ECO:0000256" key="1">
    <source>
        <dbReference type="ARBA" id="ARBA00022598"/>
    </source>
</evidence>
<comment type="caution">
    <text evidence="7">The sequence shown here is derived from an EMBL/GenBank/DDBJ whole genome shotgun (WGS) entry which is preliminary data.</text>
</comment>
<protein>
    <recommendedName>
        <fullName evidence="6">Glutathionylspermidine synthase pre-ATP-grasp-like domain-containing protein</fullName>
    </recommendedName>
</protein>
<name>A0A418BUN5_APHAT</name>
<reference evidence="7 8" key="1">
    <citation type="submission" date="2018-08" db="EMBL/GenBank/DDBJ databases">
        <title>Aphanomyces genome sequencing and annotation.</title>
        <authorList>
            <person name="Minardi D."/>
            <person name="Oidtmann B."/>
            <person name="Van Der Giezen M."/>
            <person name="Studholme D.J."/>
        </authorList>
    </citation>
    <scope>NUCLEOTIDE SEQUENCE [LARGE SCALE GENOMIC DNA]</scope>
    <source>
        <strain evidence="7 8">Si</strain>
    </source>
</reference>
<feature type="domain" description="Glutathionylspermidine synthase pre-ATP-grasp-like" evidence="6">
    <location>
        <begin position="74"/>
        <end position="186"/>
    </location>
</feature>
<dbReference type="GO" id="GO:0016874">
    <property type="term" value="F:ligase activity"/>
    <property type="evidence" value="ECO:0007669"/>
    <property type="project" value="UniProtKB-KW"/>
</dbReference>
<dbReference type="EMBL" id="QUTB01005750">
    <property type="protein sequence ID" value="RHY53545.1"/>
    <property type="molecule type" value="Genomic_DNA"/>
</dbReference>
<dbReference type="AlphaFoldDB" id="A0A418BUN5"/>
<evidence type="ECO:0000313" key="8">
    <source>
        <dbReference type="Proteomes" id="UP000283543"/>
    </source>
</evidence>
<dbReference type="InterPro" id="IPR005494">
    <property type="entry name" value="GSPS_pre-ATP-grasp-like_dom"/>
</dbReference>
<dbReference type="GO" id="GO:0046872">
    <property type="term" value="F:metal ion binding"/>
    <property type="evidence" value="ECO:0007669"/>
    <property type="project" value="UniProtKB-KW"/>
</dbReference>
<evidence type="ECO:0000256" key="2">
    <source>
        <dbReference type="ARBA" id="ARBA00022723"/>
    </source>
</evidence>
<organism evidence="7 8">
    <name type="scientific">Aphanomyces astaci</name>
    <name type="common">Crayfish plague agent</name>
    <dbReference type="NCBI Taxonomy" id="112090"/>
    <lineage>
        <taxon>Eukaryota</taxon>
        <taxon>Sar</taxon>
        <taxon>Stramenopiles</taxon>
        <taxon>Oomycota</taxon>
        <taxon>Saprolegniomycetes</taxon>
        <taxon>Saprolegniales</taxon>
        <taxon>Verrucalvaceae</taxon>
        <taxon>Aphanomyces</taxon>
    </lineage>
</organism>
<dbReference type="VEuPathDB" id="FungiDB:H257_00723"/>
<gene>
    <name evidence="7" type="ORF">DYB34_009393</name>
</gene>
<dbReference type="Proteomes" id="UP000283543">
    <property type="component" value="Unassembled WGS sequence"/>
</dbReference>
<sequence>MRAVPALRQVTEEDSTTKRAADALPGYALDKSTSHPLAKIQRVKQSKLLPVVQLHQTRRRGGTTWLESSGDCYYQQRYWNDEAAYVIQSANAQRLRDATYALHAMCLEAVDLVVQSDDLMEVFEIPDNMRAAVRWSWQRRYRDLLGLFDFSWDGQGDPKLLAYNADAPTILVEMVVGQRLWWDHQEHAAFVAKTAAASGIAVTLAGMDQLSVANSKVVTTWDNTPVPCVWKLYPYEWLAEESLGIDLFADDGSMSSTFVDKQRVVAKPKYGREGTGVVYSHEFDNPHEFLTAAIDAATPTGTCIREDGADTTNDSSSFVPHYVEGPAWTAKLPVLSARQRELYESLYPQVDDSYAGHVQRYFGYGGGGGSGVPVTSPN</sequence>
<proteinExistence type="predicted"/>
<dbReference type="Pfam" id="PF03738">
    <property type="entry name" value="GSP_synth"/>
    <property type="match status" value="1"/>
</dbReference>
<keyword evidence="3" id="KW-0547">Nucleotide-binding</keyword>
<keyword evidence="4" id="KW-0067">ATP-binding</keyword>
<evidence type="ECO:0000256" key="3">
    <source>
        <dbReference type="ARBA" id="ARBA00022741"/>
    </source>
</evidence>
<accession>A0A418BUN5</accession>
<evidence type="ECO:0000313" key="7">
    <source>
        <dbReference type="EMBL" id="RHY53545.1"/>
    </source>
</evidence>